<dbReference type="Proteomes" id="UP000250572">
    <property type="component" value="Unassembled WGS sequence"/>
</dbReference>
<feature type="compositionally biased region" description="Low complexity" evidence="13">
    <location>
        <begin position="739"/>
        <end position="751"/>
    </location>
</feature>
<organism evidence="15 16">
    <name type="scientific">Gambusia affinis</name>
    <name type="common">Western mosquitofish</name>
    <name type="synonym">Heterandria affinis</name>
    <dbReference type="NCBI Taxonomy" id="33528"/>
    <lineage>
        <taxon>Eukaryota</taxon>
        <taxon>Metazoa</taxon>
        <taxon>Chordata</taxon>
        <taxon>Craniata</taxon>
        <taxon>Vertebrata</taxon>
        <taxon>Euteleostomi</taxon>
        <taxon>Actinopterygii</taxon>
        <taxon>Neopterygii</taxon>
        <taxon>Teleostei</taxon>
        <taxon>Neoteleostei</taxon>
        <taxon>Acanthomorphata</taxon>
        <taxon>Ovalentaria</taxon>
        <taxon>Atherinomorphae</taxon>
        <taxon>Cyprinodontiformes</taxon>
        <taxon>Poeciliidae</taxon>
        <taxon>Poeciliinae</taxon>
        <taxon>Gambusia</taxon>
    </lineage>
</organism>
<evidence type="ECO:0000256" key="6">
    <source>
        <dbReference type="ARBA" id="ARBA00023015"/>
    </source>
</evidence>
<feature type="domain" description="C2H2-type" evidence="14">
    <location>
        <begin position="433"/>
        <end position="460"/>
    </location>
</feature>
<dbReference type="FunFam" id="3.30.160.60:FF:001289">
    <property type="entry name" value="Zinc finger protein 574"/>
    <property type="match status" value="1"/>
</dbReference>
<feature type="compositionally biased region" description="Low complexity" evidence="13">
    <location>
        <begin position="670"/>
        <end position="687"/>
    </location>
</feature>
<keyword evidence="8" id="KW-0804">Transcription</keyword>
<evidence type="ECO:0000256" key="5">
    <source>
        <dbReference type="ARBA" id="ARBA00022833"/>
    </source>
</evidence>
<feature type="region of interest" description="Disordered" evidence="13">
    <location>
        <begin position="708"/>
        <end position="758"/>
    </location>
</feature>
<keyword evidence="6" id="KW-0805">Transcription regulation</keyword>
<keyword evidence="4 11" id="KW-0863">Zinc-finger</keyword>
<evidence type="ECO:0000256" key="8">
    <source>
        <dbReference type="ARBA" id="ARBA00023163"/>
    </source>
</evidence>
<evidence type="ECO:0000256" key="7">
    <source>
        <dbReference type="ARBA" id="ARBA00023125"/>
    </source>
</evidence>
<feature type="compositionally biased region" description="Polar residues" evidence="13">
    <location>
        <begin position="589"/>
        <end position="598"/>
    </location>
</feature>
<feature type="region of interest" description="Disordered" evidence="13">
    <location>
        <begin position="128"/>
        <end position="194"/>
    </location>
</feature>
<dbReference type="FunFam" id="3.30.160.60:FF:000100">
    <property type="entry name" value="Zinc finger 45-like"/>
    <property type="match status" value="1"/>
</dbReference>
<feature type="domain" description="C2H2-type" evidence="14">
    <location>
        <begin position="796"/>
        <end position="823"/>
    </location>
</feature>
<dbReference type="FunFam" id="3.30.160.60:FF:000145">
    <property type="entry name" value="Zinc finger protein 574"/>
    <property type="match status" value="1"/>
</dbReference>
<evidence type="ECO:0000256" key="3">
    <source>
        <dbReference type="ARBA" id="ARBA00022737"/>
    </source>
</evidence>
<dbReference type="EMBL" id="NHOQ01002899">
    <property type="protein sequence ID" value="PWA13948.1"/>
    <property type="molecule type" value="Genomic_DNA"/>
</dbReference>
<dbReference type="InterPro" id="IPR036236">
    <property type="entry name" value="Znf_C2H2_sf"/>
</dbReference>
<dbReference type="PROSITE" id="PS00028">
    <property type="entry name" value="ZINC_FINGER_C2H2_1"/>
    <property type="match status" value="10"/>
</dbReference>
<dbReference type="Pfam" id="PF13894">
    <property type="entry name" value="zf-C2H2_4"/>
    <property type="match status" value="1"/>
</dbReference>
<feature type="domain" description="C2H2-type" evidence="14">
    <location>
        <begin position="852"/>
        <end position="879"/>
    </location>
</feature>
<feature type="domain" description="C2H2-type" evidence="14">
    <location>
        <begin position="768"/>
        <end position="795"/>
    </location>
</feature>
<comment type="caution">
    <text evidence="15">The sequence shown here is derived from an EMBL/GenBank/DDBJ whole genome shotgun (WGS) entry which is preliminary data.</text>
</comment>
<evidence type="ECO:0000256" key="2">
    <source>
        <dbReference type="ARBA" id="ARBA00022723"/>
    </source>
</evidence>
<dbReference type="SUPFAM" id="SSF57667">
    <property type="entry name" value="beta-beta-alpha zinc fingers"/>
    <property type="match status" value="6"/>
</dbReference>
<sequence length="909" mass="97855">MSSLKGFQSQLSSIMEALTRAAVAEICGLVDDGYAVLQLEISRSRKENEALRTKLELIESIIARGSRRRDGGPEDTAAELEAETSLQQIKPSNFRGHGSVPAEDSAAVAAEEPIQMDQDIVVIKEDTEEEKDDPLLLQEDGTEAEPGLPVGPEGPSGRNISDMRCWDQSSSCSGRPSPGPSGAGEGSSADFDLASESDSGALSAADIRTGFLLGSGDGPAALPGLSDLKRGSALVGSVPCDVDLDPGSSWSSQSVPSMVPVPHRSMLLALGGSRLDPLELNRFCRDQRFACNYCRKCFTSSRSLETHVRVHTGERPYSCAQCGKRFTQSGHLKTHQSVHTGERPFSCEHCGKRFAAKQNLRIHQQKHHMFENGGSGLLNFGLYGSSPGQPLSAADLDEDAHRKRFVCSICNKTYATAQNLEVHTRIHTGERPFACDQCGKKFTQSAHLRSHLNVHTGERLYGCSLCSRSFIVKYSLKLHMKKCHPNSWLASIMEVLANTAVAEICELVDNGYAVLQLEISRSRKENEVLRRKLRLLELRAARSAALRAAASGSGAALLYAASGRPRANQRVHEPRRTVTLTEVAAELSLSSNQQTSQCRKTHQEPEPAATGQMAAAAETTVVIKVEDEEEESWSQSDPPGRFCGGSEDQPEAEASSSLVKQEESGADGGVSWTSVEVSSTSTQQTNQRPEASGYDSMMLQQASCAAAAEPGGSSGFVPGRNTSADSRTSFSHSEANLSAAGQRQQQGAPQRDGWRQQSRATAAAGKTFACSFCGKSLACLKNLKTHMRVHTGEKPYVCALCGKRFSDSSNLKRHQSVHTGEKRYGCVHCGKRFAQSGSLKVHMAVHTDCGQFRCSVCGKAFTSAGHLRRHVAMHAGDKCFPAVSPSFRPAVGCSGSDASCWTGQSDRKS</sequence>
<gene>
    <name evidence="15" type="ORF">CCH79_00018079</name>
</gene>
<accession>A0A315UQM7</accession>
<evidence type="ECO:0000259" key="14">
    <source>
        <dbReference type="PROSITE" id="PS50157"/>
    </source>
</evidence>
<dbReference type="GO" id="GO:0005667">
    <property type="term" value="C:transcription regulator complex"/>
    <property type="evidence" value="ECO:0007669"/>
    <property type="project" value="TreeGrafter"/>
</dbReference>
<feature type="domain" description="C2H2-type" evidence="14">
    <location>
        <begin position="461"/>
        <end position="484"/>
    </location>
</feature>
<dbReference type="GO" id="GO:0000981">
    <property type="term" value="F:DNA-binding transcription factor activity, RNA polymerase II-specific"/>
    <property type="evidence" value="ECO:0007669"/>
    <property type="project" value="TreeGrafter"/>
</dbReference>
<dbReference type="Pfam" id="PF00096">
    <property type="entry name" value="zf-C2H2"/>
    <property type="match status" value="7"/>
</dbReference>
<feature type="compositionally biased region" description="Polar residues" evidence="13">
    <location>
        <begin position="720"/>
        <end position="736"/>
    </location>
</feature>
<dbReference type="GO" id="GO:0031519">
    <property type="term" value="C:PcG protein complex"/>
    <property type="evidence" value="ECO:0007669"/>
    <property type="project" value="TreeGrafter"/>
</dbReference>
<evidence type="ECO:0000313" key="15">
    <source>
        <dbReference type="EMBL" id="PWA13948.1"/>
    </source>
</evidence>
<feature type="region of interest" description="Disordered" evidence="13">
    <location>
        <begin position="589"/>
        <end position="693"/>
    </location>
</feature>
<evidence type="ECO:0000256" key="12">
    <source>
        <dbReference type="SAM" id="Coils"/>
    </source>
</evidence>
<dbReference type="GO" id="GO:0008270">
    <property type="term" value="F:zinc ion binding"/>
    <property type="evidence" value="ECO:0007669"/>
    <property type="project" value="UniProtKB-KW"/>
</dbReference>
<dbReference type="Pfam" id="PF13912">
    <property type="entry name" value="zf-C2H2_6"/>
    <property type="match status" value="1"/>
</dbReference>
<comment type="subcellular location">
    <subcellularLocation>
        <location evidence="1">Nucleus</location>
    </subcellularLocation>
</comment>
<keyword evidence="16" id="KW-1185">Reference proteome</keyword>
<dbReference type="FunFam" id="3.30.160.60:FF:000624">
    <property type="entry name" value="zinc finger protein 697"/>
    <property type="match status" value="1"/>
</dbReference>
<dbReference type="GO" id="GO:0000785">
    <property type="term" value="C:chromatin"/>
    <property type="evidence" value="ECO:0007669"/>
    <property type="project" value="TreeGrafter"/>
</dbReference>
<protein>
    <recommendedName>
        <fullName evidence="10">Zinc finger protein 865</fullName>
    </recommendedName>
</protein>
<dbReference type="FunFam" id="3.30.160.60:FF:002716">
    <property type="entry name" value="Zinc finger protein 212"/>
    <property type="match status" value="1"/>
</dbReference>
<evidence type="ECO:0000256" key="9">
    <source>
        <dbReference type="ARBA" id="ARBA00023242"/>
    </source>
</evidence>
<proteinExistence type="predicted"/>
<dbReference type="PANTHER" id="PTHR14003">
    <property type="entry name" value="TRANSCRIPTIONAL REPRESSOR PROTEIN YY"/>
    <property type="match status" value="1"/>
</dbReference>
<dbReference type="GO" id="GO:0000978">
    <property type="term" value="F:RNA polymerase II cis-regulatory region sequence-specific DNA binding"/>
    <property type="evidence" value="ECO:0007669"/>
    <property type="project" value="TreeGrafter"/>
</dbReference>
<evidence type="ECO:0000256" key="11">
    <source>
        <dbReference type="PROSITE-ProRule" id="PRU00042"/>
    </source>
</evidence>
<feature type="region of interest" description="Disordered" evidence="13">
    <location>
        <begin position="90"/>
        <end position="113"/>
    </location>
</feature>
<evidence type="ECO:0000256" key="13">
    <source>
        <dbReference type="SAM" id="MobiDB-lite"/>
    </source>
</evidence>
<name>A0A315UQM7_GAMAF</name>
<dbReference type="InterPro" id="IPR013087">
    <property type="entry name" value="Znf_C2H2_type"/>
</dbReference>
<dbReference type="PROSITE" id="PS50157">
    <property type="entry name" value="ZINC_FINGER_C2H2_2"/>
    <property type="match status" value="10"/>
</dbReference>
<dbReference type="STRING" id="33528.ENSGAFP00000027396"/>
<feature type="domain" description="C2H2-type" evidence="14">
    <location>
        <begin position="405"/>
        <end position="432"/>
    </location>
</feature>
<dbReference type="FunFam" id="3.30.160.60:FF:000646">
    <property type="entry name" value="Myeloid zinc finger 1"/>
    <property type="match status" value="1"/>
</dbReference>
<feature type="domain" description="C2H2-type" evidence="14">
    <location>
        <begin position="289"/>
        <end position="316"/>
    </location>
</feature>
<keyword evidence="7" id="KW-0238">DNA-binding</keyword>
<dbReference type="SMART" id="SM00355">
    <property type="entry name" value="ZnF_C2H2"/>
    <property type="match status" value="10"/>
</dbReference>
<dbReference type="FunFam" id="3.30.160.60:FF:002343">
    <property type="entry name" value="Zinc finger protein 33A"/>
    <property type="match status" value="1"/>
</dbReference>
<reference evidence="15 16" key="1">
    <citation type="journal article" date="2018" name="G3 (Bethesda)">
        <title>A High-Quality Reference Genome for the Invasive Mosquitofish Gambusia affinis Using a Chicago Library.</title>
        <authorList>
            <person name="Hoffberg S.L."/>
            <person name="Troendle N.J."/>
            <person name="Glenn T.C."/>
            <person name="Mahmud O."/>
            <person name="Louha S."/>
            <person name="Chalopin D."/>
            <person name="Bennetzen J.L."/>
            <person name="Mauricio R."/>
        </authorList>
    </citation>
    <scope>NUCLEOTIDE SEQUENCE [LARGE SCALE GENOMIC DNA]</scope>
    <source>
        <strain evidence="15">NE01/NJP1002.9</strain>
        <tissue evidence="15">Muscle</tissue>
    </source>
</reference>
<evidence type="ECO:0000256" key="10">
    <source>
        <dbReference type="ARBA" id="ARBA00068876"/>
    </source>
</evidence>
<dbReference type="PANTHER" id="PTHR14003:SF23">
    <property type="entry name" value="ZINC FINGER PROTEIN 143"/>
    <property type="match status" value="1"/>
</dbReference>
<dbReference type="FunFam" id="3.30.160.60:FF:000446">
    <property type="entry name" value="Zinc finger protein"/>
    <property type="match status" value="1"/>
</dbReference>
<feature type="domain" description="C2H2-type" evidence="14">
    <location>
        <begin position="317"/>
        <end position="344"/>
    </location>
</feature>
<feature type="coiled-coil region" evidence="12">
    <location>
        <begin position="512"/>
        <end position="539"/>
    </location>
</feature>
<evidence type="ECO:0000256" key="4">
    <source>
        <dbReference type="ARBA" id="ARBA00022771"/>
    </source>
</evidence>
<keyword evidence="5" id="KW-0862">Zinc</keyword>
<feature type="compositionally biased region" description="Low complexity" evidence="13">
    <location>
        <begin position="608"/>
        <end position="623"/>
    </location>
</feature>
<keyword evidence="12" id="KW-0175">Coiled coil</keyword>
<keyword evidence="2" id="KW-0479">Metal-binding</keyword>
<evidence type="ECO:0000313" key="16">
    <source>
        <dbReference type="Proteomes" id="UP000250572"/>
    </source>
</evidence>
<keyword evidence="3" id="KW-0677">Repeat</keyword>
<dbReference type="AlphaFoldDB" id="A0A315UQM7"/>
<feature type="domain" description="C2H2-type" evidence="14">
    <location>
        <begin position="345"/>
        <end position="373"/>
    </location>
</feature>
<dbReference type="Gene3D" id="3.30.160.60">
    <property type="entry name" value="Classic Zinc Finger"/>
    <property type="match status" value="10"/>
</dbReference>
<feature type="domain" description="C2H2-type" evidence="14">
    <location>
        <begin position="824"/>
        <end position="847"/>
    </location>
</feature>
<evidence type="ECO:0000256" key="1">
    <source>
        <dbReference type="ARBA" id="ARBA00004123"/>
    </source>
</evidence>
<keyword evidence="9" id="KW-0539">Nucleus</keyword>